<dbReference type="OrthoDB" id="1522549at2"/>
<dbReference type="Pfam" id="PF13174">
    <property type="entry name" value="TPR_6"/>
    <property type="match status" value="1"/>
</dbReference>
<dbReference type="InterPro" id="IPR011990">
    <property type="entry name" value="TPR-like_helical_dom_sf"/>
</dbReference>
<dbReference type="PROSITE" id="PS51257">
    <property type="entry name" value="PROKAR_LIPOPROTEIN"/>
    <property type="match status" value="1"/>
</dbReference>
<evidence type="ECO:0000313" key="4">
    <source>
        <dbReference type="EMBL" id="RYU94473.1"/>
    </source>
</evidence>
<feature type="chain" id="PRO_5020499943" description="Tetratricopeptide repeat protein" evidence="3">
    <location>
        <begin position="21"/>
        <end position="725"/>
    </location>
</feature>
<keyword evidence="2" id="KW-0175">Coiled coil</keyword>
<evidence type="ECO:0000256" key="2">
    <source>
        <dbReference type="SAM" id="Coils"/>
    </source>
</evidence>
<keyword evidence="5" id="KW-1185">Reference proteome</keyword>
<evidence type="ECO:0000256" key="1">
    <source>
        <dbReference type="PROSITE-ProRule" id="PRU00339"/>
    </source>
</evidence>
<dbReference type="InterPro" id="IPR019734">
    <property type="entry name" value="TPR_rpt"/>
</dbReference>
<keyword evidence="1" id="KW-0802">TPR repeat</keyword>
<organism evidence="4 5">
    <name type="scientific">Emticicia agri</name>
    <dbReference type="NCBI Taxonomy" id="2492393"/>
    <lineage>
        <taxon>Bacteria</taxon>
        <taxon>Pseudomonadati</taxon>
        <taxon>Bacteroidota</taxon>
        <taxon>Cytophagia</taxon>
        <taxon>Cytophagales</taxon>
        <taxon>Leadbetterellaceae</taxon>
        <taxon>Emticicia</taxon>
    </lineage>
</organism>
<protein>
    <recommendedName>
        <fullName evidence="6">Tetratricopeptide repeat protein</fullName>
    </recommendedName>
</protein>
<dbReference type="Proteomes" id="UP000293162">
    <property type="component" value="Unassembled WGS sequence"/>
</dbReference>
<dbReference type="SUPFAM" id="SSF48452">
    <property type="entry name" value="TPR-like"/>
    <property type="match status" value="2"/>
</dbReference>
<dbReference type="PROSITE" id="PS50005">
    <property type="entry name" value="TPR"/>
    <property type="match status" value="1"/>
</dbReference>
<name>A0A4Q5LY68_9BACT</name>
<dbReference type="SMART" id="SM00028">
    <property type="entry name" value="TPR"/>
    <property type="match status" value="5"/>
</dbReference>
<feature type="signal peptide" evidence="3">
    <location>
        <begin position="1"/>
        <end position="20"/>
    </location>
</feature>
<reference evidence="4 5" key="1">
    <citation type="submission" date="2019-02" db="EMBL/GenBank/DDBJ databases">
        <title>Bacterial novel species Emticicia sp. 17J42-9 isolated from soil.</title>
        <authorList>
            <person name="Jung H.-Y."/>
        </authorList>
    </citation>
    <scope>NUCLEOTIDE SEQUENCE [LARGE SCALE GENOMIC DNA]</scope>
    <source>
        <strain evidence="4 5">17J42-9</strain>
    </source>
</reference>
<dbReference type="AlphaFoldDB" id="A0A4Q5LY68"/>
<accession>A0A4Q5LY68</accession>
<comment type="caution">
    <text evidence="4">The sequence shown here is derived from an EMBL/GenBank/DDBJ whole genome shotgun (WGS) entry which is preliminary data.</text>
</comment>
<feature type="coiled-coil region" evidence="2">
    <location>
        <begin position="405"/>
        <end position="435"/>
    </location>
</feature>
<dbReference type="RefSeq" id="WP_130022407.1">
    <property type="nucleotide sequence ID" value="NZ_SEWF01000025.1"/>
</dbReference>
<feature type="repeat" description="TPR" evidence="1">
    <location>
        <begin position="291"/>
        <end position="324"/>
    </location>
</feature>
<dbReference type="Gene3D" id="1.25.40.10">
    <property type="entry name" value="Tetratricopeptide repeat domain"/>
    <property type="match status" value="3"/>
</dbReference>
<evidence type="ECO:0000313" key="5">
    <source>
        <dbReference type="Proteomes" id="UP000293162"/>
    </source>
</evidence>
<gene>
    <name evidence="4" type="ORF">EWM59_16875</name>
</gene>
<evidence type="ECO:0000256" key="3">
    <source>
        <dbReference type="SAM" id="SignalP"/>
    </source>
</evidence>
<keyword evidence="3" id="KW-0732">Signal</keyword>
<proteinExistence type="predicted"/>
<evidence type="ECO:0008006" key="6">
    <source>
        <dbReference type="Google" id="ProtNLM"/>
    </source>
</evidence>
<dbReference type="EMBL" id="SEWF01000025">
    <property type="protein sequence ID" value="RYU94473.1"/>
    <property type="molecule type" value="Genomic_DNA"/>
</dbReference>
<sequence length="725" mass="82527">MQKLSVIILFLIITAGCSQFTNSPTSKAWHNTNAYFNSLIIARENMKEADKQLFATREENYSALMPILLPMDSVKAQAVATNLKEVIEKTSLIAERHSNSRYLSEAYILLGKARLMKGDQINAIEVFKYVNTTTKDETGRHMALIWLMRSYTEQKDFETALKVSEVIRTLDLNKANTRDFYLTKAYLHQRRGEFATSAAIAEEALKLMSKSEQTARVHYAVAQMYDLIDQSGKALPHYLAVAKNRPNYDMEFYSRMNALLGEAVVRRGSTAGVQENFRKMLLDRKNADLKDKIYYTMGNLEAKKENYPKAIEYYNASLRNSTGNAAQNAYTYLELAELHYNKLVRYDLASLYYDSTLTALPKNSPDYERISRRALSLSDFVKYQRVLTLEDSLQRLAAMNPAALDKALEKSIQQKEEEAKKAQELAEQIARKNNNVAVERLSDKDETFKRWELYDPVVIAKNKSDFQQIWGSRPLEDDWRRKDKEAGSISFRVERGVAGNETAPTNGASRQEVAQQKADAAAKELEAKKKELYARIPTSPEKLVASQRKQEEAYYQLGKIYKFQFNETANAIATFKTLLSKFPKTVHEAEVLYLLALSSDNQETSPYRATLLSKFPASTYARQLIRGNVSITSDTESKAQVVYSQAFNLYSNDSYQSALKMAEDGLITYTGTSIEDKFAMLRIILLAKTGQREVYQQALNEFIQGYPSSNLMPKAKELMAVLEKK</sequence>